<dbReference type="AlphaFoldDB" id="A0A975F433"/>
<feature type="signal peptide" evidence="1">
    <location>
        <begin position="1"/>
        <end position="20"/>
    </location>
</feature>
<organism evidence="2 3">
    <name type="scientific">Treponema parvum</name>
    <dbReference type="NCBI Taxonomy" id="138851"/>
    <lineage>
        <taxon>Bacteria</taxon>
        <taxon>Pseudomonadati</taxon>
        <taxon>Spirochaetota</taxon>
        <taxon>Spirochaetia</taxon>
        <taxon>Spirochaetales</taxon>
        <taxon>Treponemataceae</taxon>
        <taxon>Treponema</taxon>
    </lineage>
</organism>
<evidence type="ECO:0000256" key="1">
    <source>
        <dbReference type="SAM" id="SignalP"/>
    </source>
</evidence>
<accession>A0A975F433</accession>
<evidence type="ECO:0000313" key="3">
    <source>
        <dbReference type="Proteomes" id="UP000671908"/>
    </source>
</evidence>
<gene>
    <name evidence="2" type="ORF">HRQ91_05965</name>
</gene>
<dbReference type="KEGG" id="tpav:HRQ91_05965"/>
<proteinExistence type="predicted"/>
<name>A0A975F433_9SPIR</name>
<dbReference type="EMBL" id="CP054142">
    <property type="protein sequence ID" value="QTQ14035.1"/>
    <property type="molecule type" value="Genomic_DNA"/>
</dbReference>
<reference evidence="2 3" key="1">
    <citation type="journal article" date="2021" name="Microbiol. Resour. Announc.">
        <title>Complete Genome Sequences of Three Human Oral Treponema parvum Isolates.</title>
        <authorList>
            <person name="Zeng H."/>
            <person name="Watt R.M."/>
        </authorList>
    </citation>
    <scope>NUCLEOTIDE SEQUENCE [LARGE SCALE GENOMIC DNA]</scope>
    <source>
        <strain evidence="2 3">ATCC 700770</strain>
    </source>
</reference>
<dbReference type="Proteomes" id="UP000671908">
    <property type="component" value="Chromosome"/>
</dbReference>
<keyword evidence="1" id="KW-0732">Signal</keyword>
<evidence type="ECO:0000313" key="2">
    <source>
        <dbReference type="EMBL" id="QTQ14035.1"/>
    </source>
</evidence>
<keyword evidence="3" id="KW-1185">Reference proteome</keyword>
<dbReference type="RefSeq" id="WP_210118730.1">
    <property type="nucleotide sequence ID" value="NZ_CP054142.1"/>
</dbReference>
<protein>
    <submittedName>
        <fullName evidence="2">Uncharacterized protein</fullName>
    </submittedName>
</protein>
<sequence length="547" mass="61734">MKIKVFFVFTFFFALSALSAAGFESAAPEEIEPQEIELCKRKPSWTKVFGGKTVKRPVLFSDGAALLHDGNKICAVSEDGIELWQKKISGINSKTLFGATRDDFLYFSDKNNVLHIINRSGYTVLKIGLPFIPVNTVIEGFDGCLFIFGEQYVGCYGLNGICKWYILTPKQSSCPAQMLQDGSILIFFEGDRNTKAFATKIGRFGKEKEKFVFDAKPLKSCNSEDGVYVLFSDRTVTRFSCPHEDNESIETESRILPPLINIDILRSSLFFAYDGQTKDSLVLSDSNVLFSFLFSSNSVMKKVNLDIKDIKDERFVSDGSFLLYCTDSWETVFYRFSQMSKKKPIKIEKKYKIPSTKYEEYERLAAAETEKKLSEGYYGANEETYISELQGFIENYLAFLRQKVTNVRAEPPEYTKDIQYLAAVFSNLGLYGTDTFTSLTAELISMERSGPLLIILINAAGNIGFDNNRQLFFAIRKKITESSGQFENNEAIIVACCQSLYKLSLFMGKKYADESCNLISGLLHPHYGKNINKAAKEALIKISDLKP</sequence>
<feature type="chain" id="PRO_5037606768" evidence="1">
    <location>
        <begin position="21"/>
        <end position="547"/>
    </location>
</feature>